<evidence type="ECO:0000256" key="1">
    <source>
        <dbReference type="SAM" id="MobiDB-lite"/>
    </source>
</evidence>
<dbReference type="AlphaFoldDB" id="A0A7U7J3T5"/>
<evidence type="ECO:0000313" key="2">
    <source>
        <dbReference type="EMBL" id="CDH44664.1"/>
    </source>
</evidence>
<sequence>MSTLSLRLGRDPSRRPTGPLPSLTRRALHQQNRRFRGTGGVSAENQAYGFAPAFLDTQTEVIHRACFADGRPAPMHLLEGLPPALVVARDAAGRVIAIQATVLAGFVRGDRFYTREQAAAFVRH</sequence>
<reference evidence="2 3" key="1">
    <citation type="journal article" date="2014" name="ISME J.">
        <title>Candidatus Competibacter-lineage genomes retrieved from metagenomes reveal functional metabolic diversity.</title>
        <authorList>
            <person name="McIlroy S.J."/>
            <person name="Albertsen M."/>
            <person name="Andresen E.K."/>
            <person name="Saunders A.M."/>
            <person name="Kristiansen R."/>
            <person name="Stokholm-Bjerregaard M."/>
            <person name="Nielsen K.L."/>
            <person name="Nielsen P.H."/>
        </authorList>
    </citation>
    <scope>NUCLEOTIDE SEQUENCE [LARGE SCALE GENOMIC DNA]</scope>
    <source>
        <strain evidence="2 3">Run_B_J11</strain>
    </source>
</reference>
<keyword evidence="3" id="KW-1185">Reference proteome</keyword>
<proteinExistence type="predicted"/>
<dbReference type="EMBL" id="CBTK010000091">
    <property type="protein sequence ID" value="CDH44664.1"/>
    <property type="molecule type" value="Genomic_DNA"/>
</dbReference>
<name>A0A7U7J3T5_9GAMM</name>
<feature type="region of interest" description="Disordered" evidence="1">
    <location>
        <begin position="1"/>
        <end position="30"/>
    </location>
</feature>
<evidence type="ECO:0000313" key="3">
    <source>
        <dbReference type="Proteomes" id="UP000019184"/>
    </source>
</evidence>
<gene>
    <name evidence="2" type="ORF">BN874_1800002</name>
</gene>
<comment type="caution">
    <text evidence="2">The sequence shown here is derived from an EMBL/GenBank/DDBJ whole genome shotgun (WGS) entry which is preliminary data.</text>
</comment>
<dbReference type="Proteomes" id="UP000019184">
    <property type="component" value="Unassembled WGS sequence"/>
</dbReference>
<protein>
    <submittedName>
        <fullName evidence="2">Uncharacterized protein</fullName>
    </submittedName>
</protein>
<organism evidence="2 3">
    <name type="scientific">Candidatus Contendobacter odensis Run_B_J11</name>
    <dbReference type="NCBI Taxonomy" id="1400861"/>
    <lineage>
        <taxon>Bacteria</taxon>
        <taxon>Pseudomonadati</taxon>
        <taxon>Pseudomonadota</taxon>
        <taxon>Gammaproteobacteria</taxon>
        <taxon>Candidatus Competibacteraceae</taxon>
        <taxon>Candidatus Contendibacter</taxon>
    </lineage>
</organism>
<dbReference type="RefSeq" id="WP_230314361.1">
    <property type="nucleotide sequence ID" value="NZ_CBTK010000091.1"/>
</dbReference>
<accession>A0A7U7J3T5</accession>